<keyword evidence="7" id="KW-0812">Transmembrane</keyword>
<evidence type="ECO:0000313" key="9">
    <source>
        <dbReference type="EMBL" id="MDO7787862.1"/>
    </source>
</evidence>
<dbReference type="PANTHER" id="PTHR30176">
    <property type="entry name" value="FERREDOXIN-TYPE PROTEIN NAPH"/>
    <property type="match status" value="1"/>
</dbReference>
<evidence type="ECO:0000256" key="7">
    <source>
        <dbReference type="SAM" id="Phobius"/>
    </source>
</evidence>
<dbReference type="GO" id="GO:0046872">
    <property type="term" value="F:metal ion binding"/>
    <property type="evidence" value="ECO:0007669"/>
    <property type="project" value="UniProtKB-KW"/>
</dbReference>
<keyword evidence="7" id="KW-0472">Membrane</keyword>
<sequence length="252" mass="28815">MRTLFMKTNRIYTPLRKYAWLFVILVAFGGLWFPKLGLLIIPIMLSLAVLGFAKGKYWCGNFCPHGSLFDFILMPISRFKKIPFSFRHILMSLLVFSLFMYILVSRLVDVIGILGTAPFLDQLGLVFVMNYFVVTIIGSVLAVLINPRTWCYFCPMGTFQRLFYKLSKIMGLGKRTDLKISVSNKDLCRSCGKCSKVCPMQLAPYKEFSDKNQIDNEHCIRCSTCVKNCPVEILYLGTEEEAKGCNLEISRK</sequence>
<keyword evidence="6" id="KW-0411">Iron-sulfur</keyword>
<evidence type="ECO:0000256" key="6">
    <source>
        <dbReference type="ARBA" id="ARBA00023014"/>
    </source>
</evidence>
<accession>A0AAW7ZDQ3</accession>
<dbReference type="GO" id="GO:0051539">
    <property type="term" value="F:4 iron, 4 sulfur cluster binding"/>
    <property type="evidence" value="ECO:0007669"/>
    <property type="project" value="UniProtKB-KW"/>
</dbReference>
<dbReference type="PROSITE" id="PS51379">
    <property type="entry name" value="4FE4S_FER_2"/>
    <property type="match status" value="2"/>
</dbReference>
<evidence type="ECO:0000313" key="10">
    <source>
        <dbReference type="Proteomes" id="UP001172911"/>
    </source>
</evidence>
<protein>
    <submittedName>
        <fullName evidence="9">4Fe-4S binding protein</fullName>
    </submittedName>
</protein>
<keyword evidence="3" id="KW-0479">Metal-binding</keyword>
<evidence type="ECO:0000256" key="4">
    <source>
        <dbReference type="ARBA" id="ARBA00022982"/>
    </source>
</evidence>
<dbReference type="AlphaFoldDB" id="A0AAW7ZDQ3"/>
<keyword evidence="2" id="KW-0004">4Fe-4S</keyword>
<dbReference type="Gene3D" id="3.30.70.20">
    <property type="match status" value="1"/>
</dbReference>
<proteinExistence type="predicted"/>
<keyword evidence="10" id="KW-1185">Reference proteome</keyword>
<dbReference type="PROSITE" id="PS00198">
    <property type="entry name" value="4FE4S_FER_1"/>
    <property type="match status" value="1"/>
</dbReference>
<keyword evidence="5" id="KW-0408">Iron</keyword>
<evidence type="ECO:0000256" key="5">
    <source>
        <dbReference type="ARBA" id="ARBA00023004"/>
    </source>
</evidence>
<dbReference type="GO" id="GO:0005886">
    <property type="term" value="C:plasma membrane"/>
    <property type="evidence" value="ECO:0007669"/>
    <property type="project" value="TreeGrafter"/>
</dbReference>
<keyword evidence="1" id="KW-0813">Transport</keyword>
<dbReference type="PANTHER" id="PTHR30176:SF3">
    <property type="entry name" value="FERREDOXIN-TYPE PROTEIN NAPH"/>
    <property type="match status" value="1"/>
</dbReference>
<evidence type="ECO:0000256" key="2">
    <source>
        <dbReference type="ARBA" id="ARBA00022485"/>
    </source>
</evidence>
<evidence type="ECO:0000256" key="3">
    <source>
        <dbReference type="ARBA" id="ARBA00022723"/>
    </source>
</evidence>
<dbReference type="SUPFAM" id="SSF54862">
    <property type="entry name" value="4Fe-4S ferredoxins"/>
    <property type="match status" value="1"/>
</dbReference>
<keyword evidence="4" id="KW-0249">Electron transport</keyword>
<dbReference type="Pfam" id="PF13237">
    <property type="entry name" value="Fer4_10"/>
    <property type="match status" value="1"/>
</dbReference>
<gene>
    <name evidence="9" type="ORF">P6N53_11585</name>
</gene>
<reference evidence="9" key="1">
    <citation type="journal article" date="2023" name="J. Hazard. Mater.">
        <title>Anaerobic biodegradation of pyrene and benzo[a]pyrene by a new sulfate-reducing Desulforamulus aquiferis strain DSA.</title>
        <authorList>
            <person name="Zhang Z."/>
            <person name="Sun J."/>
            <person name="Gong X."/>
            <person name="Wang C."/>
            <person name="Wang H."/>
        </authorList>
    </citation>
    <scope>NUCLEOTIDE SEQUENCE</scope>
    <source>
        <strain evidence="9">DSA</strain>
    </source>
</reference>
<dbReference type="EMBL" id="JARPTC010000016">
    <property type="protein sequence ID" value="MDO7787862.1"/>
    <property type="molecule type" value="Genomic_DNA"/>
</dbReference>
<organism evidence="9 10">
    <name type="scientific">Desulforamulus aquiferis</name>
    <dbReference type="NCBI Taxonomy" id="1397668"/>
    <lineage>
        <taxon>Bacteria</taxon>
        <taxon>Bacillati</taxon>
        <taxon>Bacillota</taxon>
        <taxon>Clostridia</taxon>
        <taxon>Eubacteriales</taxon>
        <taxon>Peptococcaceae</taxon>
        <taxon>Desulforamulus</taxon>
    </lineage>
</organism>
<evidence type="ECO:0000259" key="8">
    <source>
        <dbReference type="PROSITE" id="PS51379"/>
    </source>
</evidence>
<dbReference type="InterPro" id="IPR017900">
    <property type="entry name" value="4Fe4S_Fe_S_CS"/>
</dbReference>
<feature type="domain" description="4Fe-4S ferredoxin-type" evidence="8">
    <location>
        <begin position="178"/>
        <end position="208"/>
    </location>
</feature>
<reference evidence="9" key="2">
    <citation type="submission" date="2023-03" db="EMBL/GenBank/DDBJ databases">
        <authorList>
            <person name="Zhang Z."/>
        </authorList>
    </citation>
    <scope>NUCLEOTIDE SEQUENCE</scope>
    <source>
        <strain evidence="9">DSA</strain>
    </source>
</reference>
<feature type="domain" description="4Fe-4S ferredoxin-type" evidence="8">
    <location>
        <begin position="210"/>
        <end position="239"/>
    </location>
</feature>
<evidence type="ECO:0000256" key="1">
    <source>
        <dbReference type="ARBA" id="ARBA00022448"/>
    </source>
</evidence>
<dbReference type="InterPro" id="IPR051684">
    <property type="entry name" value="Electron_Trans/Redox"/>
</dbReference>
<dbReference type="Pfam" id="PF12801">
    <property type="entry name" value="Fer4_5"/>
    <property type="match status" value="2"/>
</dbReference>
<dbReference type="RefSeq" id="WP_304543262.1">
    <property type="nucleotide sequence ID" value="NZ_JARPTC010000016.1"/>
</dbReference>
<dbReference type="Proteomes" id="UP001172911">
    <property type="component" value="Unassembled WGS sequence"/>
</dbReference>
<keyword evidence="7" id="KW-1133">Transmembrane helix</keyword>
<dbReference type="InterPro" id="IPR017896">
    <property type="entry name" value="4Fe4S_Fe-S-bd"/>
</dbReference>
<feature type="transmembrane region" description="Helical" evidence="7">
    <location>
        <begin position="124"/>
        <end position="145"/>
    </location>
</feature>
<comment type="caution">
    <text evidence="9">The sequence shown here is derived from an EMBL/GenBank/DDBJ whole genome shotgun (WGS) entry which is preliminary data.</text>
</comment>
<feature type="transmembrane region" description="Helical" evidence="7">
    <location>
        <begin position="85"/>
        <end position="104"/>
    </location>
</feature>
<feature type="transmembrane region" description="Helical" evidence="7">
    <location>
        <begin position="55"/>
        <end position="73"/>
    </location>
</feature>
<feature type="transmembrane region" description="Helical" evidence="7">
    <location>
        <begin position="20"/>
        <end position="49"/>
    </location>
</feature>
<name>A0AAW7ZDQ3_9FIRM</name>